<evidence type="ECO:0000313" key="9">
    <source>
        <dbReference type="Proteomes" id="UP000243502"/>
    </source>
</evidence>
<feature type="domain" description="Tetrapyrrole methylase" evidence="6">
    <location>
        <begin position="325"/>
        <end position="540"/>
    </location>
</feature>
<evidence type="ECO:0000256" key="5">
    <source>
        <dbReference type="ARBA" id="ARBA00022691"/>
    </source>
</evidence>
<evidence type="ECO:0000259" key="7">
    <source>
        <dbReference type="Pfam" id="PF11760"/>
    </source>
</evidence>
<comment type="pathway">
    <text evidence="1">Cofactor biosynthesis; adenosylcobalamin biosynthesis.</text>
</comment>
<dbReference type="OrthoDB" id="9772960at2"/>
<dbReference type="Gene3D" id="3.40.50.11220">
    <property type="match status" value="1"/>
</dbReference>
<evidence type="ECO:0000259" key="6">
    <source>
        <dbReference type="Pfam" id="PF00590"/>
    </source>
</evidence>
<reference evidence="8 9" key="1">
    <citation type="submission" date="2018-01" db="EMBL/GenBank/DDBJ databases">
        <title>Species boundaries and ecological features among Paraburkholderia terrae DSMZ17804T, P. hospita DSMZ17164T and P. caribensis DSMZ13236T.</title>
        <authorList>
            <person name="Pratama A.A."/>
        </authorList>
    </citation>
    <scope>NUCLEOTIDE SEQUENCE [LARGE SCALE GENOMIC DNA]</scope>
    <source>
        <strain evidence="8 9">DSM 17804</strain>
    </source>
</reference>
<dbReference type="InterPro" id="IPR035996">
    <property type="entry name" value="4pyrrol_Methylase_sf"/>
</dbReference>
<dbReference type="Proteomes" id="UP000243502">
    <property type="component" value="Chromosome 2"/>
</dbReference>
<organism evidence="8 9">
    <name type="scientific">Paraburkholderia terrae</name>
    <dbReference type="NCBI Taxonomy" id="311230"/>
    <lineage>
        <taxon>Bacteria</taxon>
        <taxon>Pseudomonadati</taxon>
        <taxon>Pseudomonadota</taxon>
        <taxon>Betaproteobacteria</taxon>
        <taxon>Burkholderiales</taxon>
        <taxon>Burkholderiaceae</taxon>
        <taxon>Paraburkholderia</taxon>
    </lineage>
</organism>
<dbReference type="GO" id="GO:0032259">
    <property type="term" value="P:methylation"/>
    <property type="evidence" value="ECO:0007669"/>
    <property type="project" value="UniProtKB-KW"/>
</dbReference>
<gene>
    <name evidence="8" type="primary">cobJ</name>
    <name evidence="8" type="ORF">C2L65_21845</name>
</gene>
<accession>A0A2I8ERY7</accession>
<dbReference type="InterPro" id="IPR014777">
    <property type="entry name" value="4pyrrole_Mease_sub1"/>
</dbReference>
<dbReference type="SUPFAM" id="SSF53790">
    <property type="entry name" value="Tetrapyrrole methylase"/>
    <property type="match status" value="1"/>
</dbReference>
<dbReference type="InterPro" id="IPR051810">
    <property type="entry name" value="Precorrin_MeTrfase"/>
</dbReference>
<evidence type="ECO:0000256" key="3">
    <source>
        <dbReference type="ARBA" id="ARBA00022603"/>
    </source>
</evidence>
<dbReference type="Pfam" id="PF00590">
    <property type="entry name" value="TP_methylase"/>
    <property type="match status" value="1"/>
</dbReference>
<dbReference type="Pfam" id="PF11760">
    <property type="entry name" value="CbiG_N"/>
    <property type="match status" value="1"/>
</dbReference>
<dbReference type="PANTHER" id="PTHR47036">
    <property type="entry name" value="COBALT-FACTOR III C(17)-METHYLTRANSFERASE-RELATED"/>
    <property type="match status" value="1"/>
</dbReference>
<dbReference type="RefSeq" id="WP_042309239.1">
    <property type="nucleotide sequence ID" value="NZ_CP026112.1"/>
</dbReference>
<dbReference type="InterPro" id="IPR021744">
    <property type="entry name" value="CbiG_N"/>
</dbReference>
<dbReference type="GO" id="GO:0008168">
    <property type="term" value="F:methyltransferase activity"/>
    <property type="evidence" value="ECO:0007669"/>
    <property type="project" value="UniProtKB-KW"/>
</dbReference>
<protein>
    <submittedName>
        <fullName evidence="8">Precorrin-3B C(17)-methyltransferase</fullName>
    </submittedName>
</protein>
<keyword evidence="5" id="KW-0949">S-adenosyl-L-methionine</keyword>
<feature type="domain" description="Cobalamin synthesis G N-terminal" evidence="7">
    <location>
        <begin position="53"/>
        <end position="131"/>
    </location>
</feature>
<proteinExistence type="predicted"/>
<dbReference type="InterPro" id="IPR000878">
    <property type="entry name" value="4pyrrol_Mease"/>
</dbReference>
<dbReference type="InterPro" id="IPR038029">
    <property type="entry name" value="GbiG_N_sf"/>
</dbReference>
<dbReference type="KEGG" id="pter:C2L65_21845"/>
<evidence type="ECO:0000256" key="2">
    <source>
        <dbReference type="ARBA" id="ARBA00022573"/>
    </source>
</evidence>
<dbReference type="UniPathway" id="UPA00148"/>
<evidence type="ECO:0000256" key="1">
    <source>
        <dbReference type="ARBA" id="ARBA00004953"/>
    </source>
</evidence>
<sequence length="578" mass="60724">MARLTTPPAIVILGVGALDTARCVQSLYDGAQVHGLQSRVADADVAYTELNAHLRELYASGTPIIALCAAGIVIRCIAPLLADKGVEPPVLAVAEDGSAVVPLLGGLSGVNVMAREIAAALDVPPAITTSGELRFGACVLNPPDGYTLASIDQGKRFVSDLLAGEATRIEGDAPWLDSVQLPRADDARRAIRVTPLAWNGATDELVIHPRSVVVAVHATGPGDGLLHQRILEAAQTHGLAAQSLAVLLAPASLTGDPALQQAADTLQVALRFAVGSGDDNGAAQMLSQTLRVPHKALDANADASIVFAVAHAPLDPATVGRARGKLSVIGLGPGDASLMVPAARTALTQATDILGYETYVKMAGPFRADQRVHGTDNREEMQRARHAFELASTGRHVAMVSSGDPGVFAMAAAVLEALDEVRDDAQYAAWAGVELEIVPGVSAALATAAQAGAPLGHDFCMLSLSDNLKPWSIIESRLRHAAEADLVMAFYNPISRARPWQLDKALDIVRESRAPTTTVVLGRDIGRPGATLKTTTLAELKSADVDMRTMVIIGSSTTRAFRSAGRGREWVYTPRWYE</sequence>
<dbReference type="SUPFAM" id="SSF159672">
    <property type="entry name" value="CbiG N-terminal domain-like"/>
    <property type="match status" value="1"/>
</dbReference>
<dbReference type="NCBIfam" id="TIGR01466">
    <property type="entry name" value="cobJ_cbiH"/>
    <property type="match status" value="1"/>
</dbReference>
<dbReference type="Gene3D" id="3.30.950.10">
    <property type="entry name" value="Methyltransferase, Cobalt-precorrin-4 Transmethylase, Domain 2"/>
    <property type="match status" value="1"/>
</dbReference>
<dbReference type="InterPro" id="IPR006363">
    <property type="entry name" value="Cbl_synth_CobJ/CibH_dom"/>
</dbReference>
<dbReference type="Gene3D" id="3.40.1010.10">
    <property type="entry name" value="Cobalt-precorrin-4 Transmethylase, Domain 1"/>
    <property type="match status" value="1"/>
</dbReference>
<dbReference type="GO" id="GO:0009236">
    <property type="term" value="P:cobalamin biosynthetic process"/>
    <property type="evidence" value="ECO:0007669"/>
    <property type="project" value="UniProtKB-UniPathway"/>
</dbReference>
<name>A0A2I8ERY7_9BURK</name>
<keyword evidence="2" id="KW-0169">Cobalamin biosynthesis</keyword>
<keyword evidence="4 8" id="KW-0808">Transferase</keyword>
<dbReference type="AlphaFoldDB" id="A0A2I8ERY7"/>
<dbReference type="PANTHER" id="PTHR47036:SF1">
    <property type="entry name" value="COBALT-FACTOR III C(17)-METHYLTRANSFERASE-RELATED"/>
    <property type="match status" value="1"/>
</dbReference>
<evidence type="ECO:0000256" key="4">
    <source>
        <dbReference type="ARBA" id="ARBA00022679"/>
    </source>
</evidence>
<dbReference type="InterPro" id="IPR014776">
    <property type="entry name" value="4pyrrole_Mease_sub2"/>
</dbReference>
<dbReference type="CDD" id="cd11646">
    <property type="entry name" value="Precorrin_3B_C17_MT"/>
    <property type="match status" value="1"/>
</dbReference>
<dbReference type="EMBL" id="CP026112">
    <property type="protein sequence ID" value="AUT62279.1"/>
    <property type="molecule type" value="Genomic_DNA"/>
</dbReference>
<evidence type="ECO:0000313" key="8">
    <source>
        <dbReference type="EMBL" id="AUT62279.1"/>
    </source>
</evidence>
<keyword evidence="3 8" id="KW-0489">Methyltransferase</keyword>